<name>A0ABR1E2W2_NECAM</name>
<reference evidence="1 2" key="1">
    <citation type="submission" date="2023-08" db="EMBL/GenBank/DDBJ databases">
        <title>A Necator americanus chromosomal reference genome.</title>
        <authorList>
            <person name="Ilik V."/>
            <person name="Petrzelkova K.J."/>
            <person name="Pardy F."/>
            <person name="Fuh T."/>
            <person name="Niatou-Singa F.S."/>
            <person name="Gouil Q."/>
            <person name="Baker L."/>
            <person name="Ritchie M.E."/>
            <person name="Jex A.R."/>
            <person name="Gazzola D."/>
            <person name="Li H."/>
            <person name="Toshio Fujiwara R."/>
            <person name="Zhan B."/>
            <person name="Aroian R.V."/>
            <person name="Pafco B."/>
            <person name="Schwarz E.M."/>
        </authorList>
    </citation>
    <scope>NUCLEOTIDE SEQUENCE [LARGE SCALE GENOMIC DNA]</scope>
    <source>
        <strain evidence="1 2">Aroian</strain>
        <tissue evidence="1">Whole animal</tissue>
    </source>
</reference>
<dbReference type="EMBL" id="JAVFWL010000005">
    <property type="protein sequence ID" value="KAK6756981.1"/>
    <property type="molecule type" value="Genomic_DNA"/>
</dbReference>
<keyword evidence="2" id="KW-1185">Reference proteome</keyword>
<evidence type="ECO:0000313" key="2">
    <source>
        <dbReference type="Proteomes" id="UP001303046"/>
    </source>
</evidence>
<organism evidence="1 2">
    <name type="scientific">Necator americanus</name>
    <name type="common">Human hookworm</name>
    <dbReference type="NCBI Taxonomy" id="51031"/>
    <lineage>
        <taxon>Eukaryota</taxon>
        <taxon>Metazoa</taxon>
        <taxon>Ecdysozoa</taxon>
        <taxon>Nematoda</taxon>
        <taxon>Chromadorea</taxon>
        <taxon>Rhabditida</taxon>
        <taxon>Rhabditina</taxon>
        <taxon>Rhabditomorpha</taxon>
        <taxon>Strongyloidea</taxon>
        <taxon>Ancylostomatidae</taxon>
        <taxon>Bunostominae</taxon>
        <taxon>Necator</taxon>
    </lineage>
</organism>
<dbReference type="Proteomes" id="UP001303046">
    <property type="component" value="Unassembled WGS sequence"/>
</dbReference>
<sequence length="89" mass="10309">MATGVLCDRKVPVRLKSRMLADDQSLGKSVARYRDADVEVDDRWNAKRQSIQRHCTIVGVVPITEKMKEARLRWFGHVLWREENSVAKT</sequence>
<gene>
    <name evidence="1" type="primary">Necator_chrV.g19838</name>
    <name evidence="1" type="ORF">RB195_015046</name>
</gene>
<proteinExistence type="predicted"/>
<accession>A0ABR1E2W2</accession>
<comment type="caution">
    <text evidence="1">The sequence shown here is derived from an EMBL/GenBank/DDBJ whole genome shotgun (WGS) entry which is preliminary data.</text>
</comment>
<evidence type="ECO:0000313" key="1">
    <source>
        <dbReference type="EMBL" id="KAK6756981.1"/>
    </source>
</evidence>
<protein>
    <submittedName>
        <fullName evidence="1">Uncharacterized protein</fullName>
    </submittedName>
</protein>